<evidence type="ECO:0000256" key="4">
    <source>
        <dbReference type="ARBA" id="ARBA00022692"/>
    </source>
</evidence>
<keyword evidence="6 9" id="KW-1133">Transmembrane helix</keyword>
<comment type="subcellular location">
    <subcellularLocation>
        <location evidence="1">Cell membrane</location>
        <topology evidence="1">Multi-pass membrane protein</topology>
    </subcellularLocation>
</comment>
<keyword evidence="2" id="KW-0813">Transport</keyword>
<keyword evidence="5" id="KW-0029">Amino-acid transport</keyword>
<dbReference type="CDD" id="cd06582">
    <property type="entry name" value="TM_PBP1_LivH_like"/>
    <property type="match status" value="1"/>
</dbReference>
<evidence type="ECO:0000256" key="1">
    <source>
        <dbReference type="ARBA" id="ARBA00004651"/>
    </source>
</evidence>
<feature type="transmembrane region" description="Helical" evidence="9">
    <location>
        <begin position="185"/>
        <end position="205"/>
    </location>
</feature>
<dbReference type="AlphaFoldDB" id="A0A0X3TN10"/>
<evidence type="ECO:0000313" key="10">
    <source>
        <dbReference type="EMBL" id="KUJ77152.1"/>
    </source>
</evidence>
<evidence type="ECO:0000256" key="3">
    <source>
        <dbReference type="ARBA" id="ARBA00022475"/>
    </source>
</evidence>
<dbReference type="EMBL" id="LQBP01000012">
    <property type="protein sequence ID" value="KUJ77152.1"/>
    <property type="molecule type" value="Genomic_DNA"/>
</dbReference>
<feature type="transmembrane region" description="Helical" evidence="9">
    <location>
        <begin position="131"/>
        <end position="154"/>
    </location>
</feature>
<dbReference type="STRING" id="1685378.AVO44_18250"/>
<dbReference type="Proteomes" id="UP000053690">
    <property type="component" value="Unassembled WGS sequence"/>
</dbReference>
<sequence>MLQILIQGLLLSGLYALIAMGFTLIFSIGRVLNLAYGAYLMVGGYMYFWVSQTLGMPKLLGVAVAAVLGVLMGFLKYRLIVKTLKGDHVAVEISTLILAVVIQAGIVLVFGDSSKILLPIVPGVINVAGASVTYNILIATLISWAILLGLFAFVRLTHTGRAMQAVSMDAKGAAISGIDPDRINLITWGISGALGAIGGVFFASYTQLSPSMWVAPLIISVAVVIVGGIGSILGTLVVAHIIGFLEVIVVATLAPELRGVFTMLLIIGVLVTRPQGLFGREEL</sequence>
<dbReference type="InterPro" id="IPR001851">
    <property type="entry name" value="ABC_transp_permease"/>
</dbReference>
<keyword evidence="3" id="KW-1003">Cell membrane</keyword>
<evidence type="ECO:0000256" key="8">
    <source>
        <dbReference type="ARBA" id="ARBA00037998"/>
    </source>
</evidence>
<keyword evidence="11" id="KW-1185">Reference proteome</keyword>
<evidence type="ECO:0000313" key="11">
    <source>
        <dbReference type="Proteomes" id="UP000053690"/>
    </source>
</evidence>
<gene>
    <name evidence="10" type="ORF">AVO44_18250</name>
</gene>
<feature type="transmembrane region" description="Helical" evidence="9">
    <location>
        <begin position="56"/>
        <end position="77"/>
    </location>
</feature>
<keyword evidence="4 9" id="KW-0812">Transmembrane</keyword>
<evidence type="ECO:0000256" key="2">
    <source>
        <dbReference type="ARBA" id="ARBA00022448"/>
    </source>
</evidence>
<evidence type="ECO:0008006" key="12">
    <source>
        <dbReference type="Google" id="ProtNLM"/>
    </source>
</evidence>
<feature type="transmembrane region" description="Helical" evidence="9">
    <location>
        <begin position="89"/>
        <end position="111"/>
    </location>
</feature>
<protein>
    <recommendedName>
        <fullName evidence="12">Branched-chain amino acid ABC transporter permease</fullName>
    </recommendedName>
</protein>
<dbReference type="Pfam" id="PF02653">
    <property type="entry name" value="BPD_transp_2"/>
    <property type="match status" value="1"/>
</dbReference>
<feature type="transmembrane region" description="Helical" evidence="9">
    <location>
        <begin position="6"/>
        <end position="26"/>
    </location>
</feature>
<dbReference type="PANTHER" id="PTHR11795">
    <property type="entry name" value="BRANCHED-CHAIN AMINO ACID TRANSPORT SYSTEM PERMEASE PROTEIN LIVH"/>
    <property type="match status" value="1"/>
</dbReference>
<dbReference type="PANTHER" id="PTHR11795:SF445">
    <property type="entry name" value="AMINO ACID ABC TRANSPORTER PERMEASE PROTEIN"/>
    <property type="match status" value="1"/>
</dbReference>
<comment type="caution">
    <text evidence="10">The sequence shown here is derived from an EMBL/GenBank/DDBJ whole genome shotgun (WGS) entry which is preliminary data.</text>
</comment>
<dbReference type="RefSeq" id="WP_068340275.1">
    <property type="nucleotide sequence ID" value="NZ_JAIUZS010000002.1"/>
</dbReference>
<dbReference type="GO" id="GO:0022857">
    <property type="term" value="F:transmembrane transporter activity"/>
    <property type="evidence" value="ECO:0007669"/>
    <property type="project" value="InterPro"/>
</dbReference>
<reference evidence="11" key="1">
    <citation type="submission" date="2015-12" db="EMBL/GenBank/DDBJ databases">
        <authorList>
            <person name="Zhang G."/>
            <person name="Stingl U."/>
        </authorList>
    </citation>
    <scope>NUCLEOTIDE SEQUENCE [LARGE SCALE GENOMIC DNA]</scope>
    <source>
        <strain evidence="11">ZGT108</strain>
    </source>
</reference>
<evidence type="ECO:0000256" key="7">
    <source>
        <dbReference type="ARBA" id="ARBA00023136"/>
    </source>
</evidence>
<dbReference type="GO" id="GO:0006865">
    <property type="term" value="P:amino acid transport"/>
    <property type="evidence" value="ECO:0007669"/>
    <property type="project" value="UniProtKB-KW"/>
</dbReference>
<organism evidence="10 11">
    <name type="scientific">Ruegeria profundi</name>
    <dbReference type="NCBI Taxonomy" id="1685378"/>
    <lineage>
        <taxon>Bacteria</taxon>
        <taxon>Pseudomonadati</taxon>
        <taxon>Pseudomonadota</taxon>
        <taxon>Alphaproteobacteria</taxon>
        <taxon>Rhodobacterales</taxon>
        <taxon>Roseobacteraceae</taxon>
        <taxon>Ruegeria</taxon>
    </lineage>
</organism>
<proteinExistence type="inferred from homology"/>
<dbReference type="GO" id="GO:0005886">
    <property type="term" value="C:plasma membrane"/>
    <property type="evidence" value="ECO:0007669"/>
    <property type="project" value="UniProtKB-SubCell"/>
</dbReference>
<evidence type="ECO:0000256" key="6">
    <source>
        <dbReference type="ARBA" id="ARBA00022989"/>
    </source>
</evidence>
<evidence type="ECO:0000256" key="5">
    <source>
        <dbReference type="ARBA" id="ARBA00022970"/>
    </source>
</evidence>
<dbReference type="OrthoDB" id="9810089at2"/>
<comment type="similarity">
    <text evidence="8">Belongs to the binding-protein-dependent transport system permease family. LivHM subfamily.</text>
</comment>
<dbReference type="InterPro" id="IPR052157">
    <property type="entry name" value="BCAA_transport_permease"/>
</dbReference>
<evidence type="ECO:0000256" key="9">
    <source>
        <dbReference type="SAM" id="Phobius"/>
    </source>
</evidence>
<feature type="transmembrane region" description="Helical" evidence="9">
    <location>
        <begin position="33"/>
        <end position="50"/>
    </location>
</feature>
<name>A0A0X3TN10_9RHOB</name>
<feature type="transmembrane region" description="Helical" evidence="9">
    <location>
        <begin position="211"/>
        <end position="229"/>
    </location>
</feature>
<accession>A0A0X3TN10</accession>
<keyword evidence="7 9" id="KW-0472">Membrane</keyword>